<feature type="transmembrane region" description="Helical" evidence="8">
    <location>
        <begin position="300"/>
        <end position="321"/>
    </location>
</feature>
<keyword evidence="6 8" id="KW-0472">Membrane</keyword>
<comment type="subcellular location">
    <subcellularLocation>
        <location evidence="1">Cell membrane</location>
        <topology evidence="1">Multi-pass membrane protein</topology>
    </subcellularLocation>
    <subcellularLocation>
        <location evidence="7">Membrane</location>
        <topology evidence="7">Multi-pass membrane protein</topology>
    </subcellularLocation>
</comment>
<feature type="transmembrane region" description="Helical" evidence="8">
    <location>
        <begin position="416"/>
        <end position="438"/>
    </location>
</feature>
<evidence type="ECO:0000313" key="11">
    <source>
        <dbReference type="Proteomes" id="UP001314181"/>
    </source>
</evidence>
<dbReference type="Proteomes" id="UP001314181">
    <property type="component" value="Unassembled WGS sequence"/>
</dbReference>
<keyword evidence="3" id="KW-1003">Cell membrane</keyword>
<protein>
    <recommendedName>
        <fullName evidence="9">NADH:quinone oxidoreductase/Mrp antiporter transmembrane domain-containing protein</fullName>
    </recommendedName>
</protein>
<evidence type="ECO:0000313" key="10">
    <source>
        <dbReference type="EMBL" id="CAK8162383.1"/>
    </source>
</evidence>
<keyword evidence="4 7" id="KW-0812">Transmembrane</keyword>
<feature type="transmembrane region" description="Helical" evidence="8">
    <location>
        <begin position="31"/>
        <end position="55"/>
    </location>
</feature>
<dbReference type="InterPro" id="IPR001750">
    <property type="entry name" value="ND/Mrp_TM"/>
</dbReference>
<feature type="transmembrane region" description="Helical" evidence="8">
    <location>
        <begin position="244"/>
        <end position="264"/>
    </location>
</feature>
<feature type="transmembrane region" description="Helical" evidence="8">
    <location>
        <begin position="216"/>
        <end position="238"/>
    </location>
</feature>
<evidence type="ECO:0000256" key="1">
    <source>
        <dbReference type="ARBA" id="ARBA00004651"/>
    </source>
</evidence>
<feature type="transmembrane region" description="Helical" evidence="8">
    <location>
        <begin position="333"/>
        <end position="357"/>
    </location>
</feature>
<feature type="transmembrane region" description="Helical" evidence="8">
    <location>
        <begin position="146"/>
        <end position="171"/>
    </location>
</feature>
<feature type="transmembrane region" description="Helical" evidence="8">
    <location>
        <begin position="458"/>
        <end position="479"/>
    </location>
</feature>
<feature type="transmembrane region" description="Helical" evidence="8">
    <location>
        <begin position="67"/>
        <end position="89"/>
    </location>
</feature>
<reference evidence="10 11" key="1">
    <citation type="submission" date="2024-01" db="EMBL/GenBank/DDBJ databases">
        <authorList>
            <person name="Kunselman E."/>
        </authorList>
    </citation>
    <scope>NUCLEOTIDE SEQUENCE [LARGE SCALE GENOMIC DNA]</scope>
    <source>
        <strain evidence="10">2 abalone samples</strain>
    </source>
</reference>
<feature type="transmembrane region" description="Helical" evidence="8">
    <location>
        <begin position="500"/>
        <end position="516"/>
    </location>
</feature>
<dbReference type="EMBL" id="CAWVOK010000003">
    <property type="protein sequence ID" value="CAK8162383.1"/>
    <property type="molecule type" value="Genomic_DNA"/>
</dbReference>
<dbReference type="PANTHER" id="PTHR42703:SF1">
    <property type="entry name" value="NA(+)_H(+) ANTIPORTER SUBUNIT D1"/>
    <property type="match status" value="1"/>
</dbReference>
<evidence type="ECO:0000256" key="3">
    <source>
        <dbReference type="ARBA" id="ARBA00022475"/>
    </source>
</evidence>
<organism evidence="10 11">
    <name type="scientific">Candidatus Xenohaliotis californiensis</name>
    <dbReference type="NCBI Taxonomy" id="84677"/>
    <lineage>
        <taxon>Bacteria</taxon>
        <taxon>Pseudomonadati</taxon>
        <taxon>Pseudomonadota</taxon>
        <taxon>Alphaproteobacteria</taxon>
        <taxon>Rickettsiales</taxon>
        <taxon>Anaplasmataceae</taxon>
        <taxon>Candidatus Xenohaliotis</taxon>
    </lineage>
</organism>
<feature type="transmembrane region" description="Helical" evidence="8">
    <location>
        <begin position="271"/>
        <end position="288"/>
    </location>
</feature>
<evidence type="ECO:0000256" key="2">
    <source>
        <dbReference type="ARBA" id="ARBA00005346"/>
    </source>
</evidence>
<evidence type="ECO:0000256" key="5">
    <source>
        <dbReference type="ARBA" id="ARBA00022989"/>
    </source>
</evidence>
<dbReference type="InterPro" id="IPR050586">
    <property type="entry name" value="CPA3_Na-H_Antiporter_D"/>
</dbReference>
<feature type="transmembrane region" description="Helical" evidence="8">
    <location>
        <begin position="548"/>
        <end position="566"/>
    </location>
</feature>
<evidence type="ECO:0000256" key="8">
    <source>
        <dbReference type="SAM" id="Phobius"/>
    </source>
</evidence>
<feature type="transmembrane region" description="Helical" evidence="8">
    <location>
        <begin position="191"/>
        <end position="211"/>
    </location>
</feature>
<dbReference type="PANTHER" id="PTHR42703">
    <property type="entry name" value="NADH DEHYDROGENASE"/>
    <property type="match status" value="1"/>
</dbReference>
<sequence length="568" mass="65324">MFISLAIFLIFTTYSGYLLHIVNKCSLKFLSFLFILLSIVLFCCCNNFVGILTIFRKIPFSILSTDNLFLSCTFFIIFILLNIFLLNSYKNWVNNFAYLVIYFFLSLATINATTLLGFVLCFELSGILVFVLVLGEKNINAEKSAMHYLIVHLTIAGLILATTSIMQDAYINTNLRSLVLSDIKTSKAPGIILFFGILFSTAAFPISAWIIDAYSVLEYGSMILIASFSTKACLYVLYKLFHSLWFLQIIGFCTAWYGFLYSMLSRNMKKSALYAMIAQIGLLIIEIGMSSGTEAENRIFSIHILSSLSYQMIIFLASWYCSKENIKHGNYTALWAICLIIGLCSFASLPPTLGFYIKTTFYSKELSLQNNEYYLSNYLMQTLSIASIAFVFHYFSLFTVHFNRIFIRPKKYTDQMLPLIVMVILSVMCLPPFKMLNLLSDGMISWKMVFDIGLSKLVFKYTLFAILAFLLHKFVNFFVTRIECKDFPDTNWLYLELPKTVFSSIISLILDLYYIAKDIIKNLFKFFSRHYLSVHARLVMQRIQNLEFTLFIAVLFINIYIIISLLRG</sequence>
<keyword evidence="11" id="KW-1185">Reference proteome</keyword>
<feature type="transmembrane region" description="Helical" evidence="8">
    <location>
        <begin position="101"/>
        <end position="134"/>
    </location>
</feature>
<name>A0ABM9N721_9RICK</name>
<comment type="similarity">
    <text evidence="2">Belongs to the CPA3 antiporters (TC 2.A.63) subunit D family.</text>
</comment>
<proteinExistence type="inferred from homology"/>
<evidence type="ECO:0000256" key="6">
    <source>
        <dbReference type="ARBA" id="ARBA00023136"/>
    </source>
</evidence>
<evidence type="ECO:0000259" key="9">
    <source>
        <dbReference type="Pfam" id="PF00361"/>
    </source>
</evidence>
<dbReference type="Pfam" id="PF00361">
    <property type="entry name" value="Proton_antipo_M"/>
    <property type="match status" value="1"/>
</dbReference>
<accession>A0ABM9N721</accession>
<feature type="transmembrane region" description="Helical" evidence="8">
    <location>
        <begin position="377"/>
        <end position="395"/>
    </location>
</feature>
<feature type="domain" description="NADH:quinone oxidoreductase/Mrp antiporter transmembrane" evidence="9">
    <location>
        <begin position="112"/>
        <end position="361"/>
    </location>
</feature>
<comment type="caution">
    <text evidence="10">The sequence shown here is derived from an EMBL/GenBank/DDBJ whole genome shotgun (WGS) entry which is preliminary data.</text>
</comment>
<evidence type="ECO:0000256" key="7">
    <source>
        <dbReference type="RuleBase" id="RU000320"/>
    </source>
</evidence>
<keyword evidence="5 8" id="KW-1133">Transmembrane helix</keyword>
<evidence type="ECO:0000256" key="4">
    <source>
        <dbReference type="ARBA" id="ARBA00022692"/>
    </source>
</evidence>
<gene>
    <name evidence="10" type="ORF">CAXC1_120067</name>
</gene>